<evidence type="ECO:0008006" key="4">
    <source>
        <dbReference type="Google" id="ProtNLM"/>
    </source>
</evidence>
<gene>
    <name evidence="2" type="ORF">KDA_76260</name>
</gene>
<evidence type="ECO:0000313" key="3">
    <source>
        <dbReference type="Proteomes" id="UP000287171"/>
    </source>
</evidence>
<dbReference type="RefSeq" id="WP_126632139.1">
    <property type="nucleotide sequence ID" value="NZ_BIFT01000003.1"/>
</dbReference>
<dbReference type="OrthoDB" id="155003at2"/>
<keyword evidence="3" id="KW-1185">Reference proteome</keyword>
<accession>A0A402BLD2</accession>
<evidence type="ECO:0000256" key="1">
    <source>
        <dbReference type="SAM" id="Coils"/>
    </source>
</evidence>
<feature type="coiled-coil region" evidence="1">
    <location>
        <begin position="336"/>
        <end position="373"/>
    </location>
</feature>
<feature type="coiled-coil region" evidence="1">
    <location>
        <begin position="177"/>
        <end position="233"/>
    </location>
</feature>
<protein>
    <recommendedName>
        <fullName evidence="4">Helix-turn-helix domain-containing protein</fullName>
    </recommendedName>
</protein>
<keyword evidence="1" id="KW-0175">Coiled coil</keyword>
<evidence type="ECO:0000313" key="2">
    <source>
        <dbReference type="EMBL" id="GCE32142.1"/>
    </source>
</evidence>
<name>A0A402BLD2_9CHLR</name>
<comment type="caution">
    <text evidence="2">The sequence shown here is derived from an EMBL/GenBank/DDBJ whole genome shotgun (WGS) entry which is preliminary data.</text>
</comment>
<sequence length="401" mass="46136">MDTQPVQKEKNDELVQYVEALVGEEDYWLSVTDASRICRVQDVTLRRAIAKGLLPVRRERAGQNKRTRFVRASDLPKAGYPIVDESAAITQEIGKADILSIPRQQQLILEQNKRISEEYAQLMTRIVEAQHSLSTYQSEVRQQLGALDQHFQGSLSAVQAELLHQLAEVETRQASGQEQLRQALADIEKQFTEAHQDLRQNLGEAEQRLSNVQQELRQDLTHVQEDAREQEARLLARQAELTQAIERQGEQTNQALERFSVQQQQALQTYREAMDTAIGRVERTALERFQSLEKRISDEGVQRDAQVRLFSDQVEAMHGQVTQVQHDLSSWQQRTNKEAEQAAAELQRQRTSYGELERQLAEQKALLDQYAQLLPLVASVADLQSLLEERRNMQRDRPKER</sequence>
<reference evidence="3" key="1">
    <citation type="submission" date="2018-12" db="EMBL/GenBank/DDBJ databases">
        <title>Tengunoibacter tsumagoiensis gen. nov., sp. nov., Dictyobacter kobayashii sp. nov., D. alpinus sp. nov., and D. joshuensis sp. nov. and description of Dictyobacteraceae fam. nov. within the order Ktedonobacterales isolated from Tengu-no-mugimeshi.</title>
        <authorList>
            <person name="Wang C.M."/>
            <person name="Zheng Y."/>
            <person name="Sakai Y."/>
            <person name="Toyoda A."/>
            <person name="Minakuchi Y."/>
            <person name="Abe K."/>
            <person name="Yokota A."/>
            <person name="Yabe S."/>
        </authorList>
    </citation>
    <scope>NUCLEOTIDE SEQUENCE [LARGE SCALE GENOMIC DNA]</scope>
    <source>
        <strain evidence="3">Uno16</strain>
    </source>
</reference>
<dbReference type="EMBL" id="BIFT01000003">
    <property type="protein sequence ID" value="GCE32142.1"/>
    <property type="molecule type" value="Genomic_DNA"/>
</dbReference>
<proteinExistence type="predicted"/>
<dbReference type="AlphaFoldDB" id="A0A402BLD2"/>
<dbReference type="Proteomes" id="UP000287171">
    <property type="component" value="Unassembled WGS sequence"/>
</dbReference>
<organism evidence="2 3">
    <name type="scientific">Dictyobacter alpinus</name>
    <dbReference type="NCBI Taxonomy" id="2014873"/>
    <lineage>
        <taxon>Bacteria</taxon>
        <taxon>Bacillati</taxon>
        <taxon>Chloroflexota</taxon>
        <taxon>Ktedonobacteria</taxon>
        <taxon>Ktedonobacterales</taxon>
        <taxon>Dictyobacteraceae</taxon>
        <taxon>Dictyobacter</taxon>
    </lineage>
</organism>